<evidence type="ECO:0000313" key="1">
    <source>
        <dbReference type="EMBL" id="AHC35696.1"/>
    </source>
</evidence>
<protein>
    <submittedName>
        <fullName evidence="1">Uncharacterized protein</fullName>
    </submittedName>
</protein>
<reference evidence="1 2" key="1">
    <citation type="journal article" date="2014" name="Genome Announc.">
        <title>Complete Genome Sequence of Pseudomonas sp. Strain TKP, Isolated from a gamma-Hexachlorocyclohexane-Degrading Mixed Culture.</title>
        <authorList>
            <person name="Ohtsubo Y."/>
            <person name="Kishida K."/>
            <person name="Sato T."/>
            <person name="Tabata M."/>
            <person name="Kawasumi T."/>
            <person name="Ogura Y."/>
            <person name="Hayashi T."/>
            <person name="Tsuda M."/>
            <person name="Nagata Y."/>
        </authorList>
    </citation>
    <scope>NUCLEOTIDE SEQUENCE [LARGE SCALE GENOMIC DNA]</scope>
    <source>
        <strain evidence="1 2">TKP</strain>
    </source>
</reference>
<dbReference type="EMBL" id="CP006852">
    <property type="protein sequence ID" value="AHC35696.1"/>
    <property type="molecule type" value="Genomic_DNA"/>
</dbReference>
<organism evidence="1 2">
    <name type="scientific">Pseudomonas gorinensis</name>
    <dbReference type="NCBI Taxonomy" id="3240790"/>
    <lineage>
        <taxon>Bacteria</taxon>
        <taxon>Pseudomonadati</taxon>
        <taxon>Pseudomonadota</taxon>
        <taxon>Gammaproteobacteria</taxon>
        <taxon>Pseudomonadales</taxon>
        <taxon>Pseudomonadaceae</taxon>
        <taxon>Pseudomonas</taxon>
    </lineage>
</organism>
<dbReference type="Proteomes" id="UP000018725">
    <property type="component" value="Chromosome"/>
</dbReference>
<gene>
    <name evidence="1" type="ORF">U771_15865</name>
</gene>
<sequence length="93" mass="10595">MAYLIKKDDAVRDDLLLDAPFPLTHEHVHLGYIPIPRLERLMELRNALVALKGPLSNDPKVRENLQERLLSDELHNRILGQVCQAPTPSPQLN</sequence>
<proteinExistence type="predicted"/>
<keyword evidence="2" id="KW-1185">Reference proteome</keyword>
<evidence type="ECO:0000313" key="2">
    <source>
        <dbReference type="Proteomes" id="UP000018725"/>
    </source>
</evidence>
<name>A0ACA7P6R9_9PSED</name>
<accession>A0ACA7P6R9</accession>